<evidence type="ECO:0000256" key="1">
    <source>
        <dbReference type="SAM" id="MobiDB-lite"/>
    </source>
</evidence>
<dbReference type="AlphaFoldDB" id="A0A314UUB8"/>
<evidence type="ECO:0000313" key="3">
    <source>
        <dbReference type="Proteomes" id="UP000250321"/>
    </source>
</evidence>
<gene>
    <name evidence="2" type="ORF">Pyn_16760</name>
</gene>
<comment type="caution">
    <text evidence="2">The sequence shown here is derived from an EMBL/GenBank/DDBJ whole genome shotgun (WGS) entry which is preliminary data.</text>
</comment>
<name>A0A314UUB8_PRUYE</name>
<protein>
    <submittedName>
        <fullName evidence="2">Uncharacterized protein</fullName>
    </submittedName>
</protein>
<organism evidence="2 3">
    <name type="scientific">Prunus yedoensis var. nudiflora</name>
    <dbReference type="NCBI Taxonomy" id="2094558"/>
    <lineage>
        <taxon>Eukaryota</taxon>
        <taxon>Viridiplantae</taxon>
        <taxon>Streptophyta</taxon>
        <taxon>Embryophyta</taxon>
        <taxon>Tracheophyta</taxon>
        <taxon>Spermatophyta</taxon>
        <taxon>Magnoliopsida</taxon>
        <taxon>eudicotyledons</taxon>
        <taxon>Gunneridae</taxon>
        <taxon>Pentapetalae</taxon>
        <taxon>rosids</taxon>
        <taxon>fabids</taxon>
        <taxon>Rosales</taxon>
        <taxon>Rosaceae</taxon>
        <taxon>Amygdaloideae</taxon>
        <taxon>Amygdaleae</taxon>
        <taxon>Prunus</taxon>
    </lineage>
</organism>
<feature type="region of interest" description="Disordered" evidence="1">
    <location>
        <begin position="17"/>
        <end position="69"/>
    </location>
</feature>
<reference evidence="2 3" key="1">
    <citation type="submission" date="2018-02" db="EMBL/GenBank/DDBJ databases">
        <title>Draft genome of wild Prunus yedoensis var. nudiflora.</title>
        <authorList>
            <person name="Baek S."/>
            <person name="Kim J.-H."/>
            <person name="Choi K."/>
            <person name="Kim G.-B."/>
            <person name="Cho A."/>
            <person name="Jang H."/>
            <person name="Shin C.-H."/>
            <person name="Yu H.-J."/>
            <person name="Mun J.-H."/>
        </authorList>
    </citation>
    <scope>NUCLEOTIDE SEQUENCE [LARGE SCALE GENOMIC DNA]</scope>
    <source>
        <strain evidence="3">cv. Jeju island</strain>
        <tissue evidence="2">Leaf</tissue>
    </source>
</reference>
<dbReference type="Proteomes" id="UP000250321">
    <property type="component" value="Unassembled WGS sequence"/>
</dbReference>
<proteinExistence type="predicted"/>
<sequence>MRNAICIAFLNHISKSSALHKPGQQAPQAKVRPSSVQPQARARHGTHQPGQAHGQILPGLKPEGANVSE</sequence>
<evidence type="ECO:0000313" key="2">
    <source>
        <dbReference type="EMBL" id="PQM38309.1"/>
    </source>
</evidence>
<accession>A0A314UUB8</accession>
<dbReference type="EMBL" id="PJQY01003321">
    <property type="protein sequence ID" value="PQM38309.1"/>
    <property type="molecule type" value="Genomic_DNA"/>
</dbReference>
<keyword evidence="3" id="KW-1185">Reference proteome</keyword>